<dbReference type="Pfam" id="PF04055">
    <property type="entry name" value="Radical_SAM"/>
    <property type="match status" value="1"/>
</dbReference>
<name>A0A5B8I418_9GAMM</name>
<dbReference type="OrthoDB" id="9792276at2"/>
<dbReference type="InterPro" id="IPR013785">
    <property type="entry name" value="Aldolase_TIM"/>
</dbReference>
<reference evidence="8 9" key="1">
    <citation type="journal article" date="2019" name="Environ. Microbiol.">
        <title>The phytopathogenic nature of Dickeya aquatica 174/2 and the dynamic early evolution of Dickeya pathogenicity.</title>
        <authorList>
            <person name="Duprey A."/>
            <person name="Taib N."/>
            <person name="Leonard S."/>
            <person name="Garin T."/>
            <person name="Flandrois J.P."/>
            <person name="Nasser W."/>
            <person name="Brochier-Armanet C."/>
            <person name="Reverchon S."/>
        </authorList>
    </citation>
    <scope>NUCLEOTIDE SEQUENCE [LARGE SCALE GENOMIC DNA]</scope>
    <source>
        <strain evidence="8 9">NCPPB 569</strain>
    </source>
</reference>
<keyword evidence="5" id="KW-0411">Iron-sulfur</keyword>
<evidence type="ECO:0000256" key="6">
    <source>
        <dbReference type="ARBA" id="ARBA00023601"/>
    </source>
</evidence>
<proteinExistence type="inferred from homology"/>
<dbReference type="InterPro" id="IPR023885">
    <property type="entry name" value="4Fe4S-binding_SPASM_dom"/>
</dbReference>
<dbReference type="RefSeq" id="WP_042871857.1">
    <property type="nucleotide sequence ID" value="NZ_CM001975.1"/>
</dbReference>
<gene>
    <name evidence="8" type="ORF">Dpoa569_0001102</name>
</gene>
<dbReference type="GO" id="GO:0051536">
    <property type="term" value="F:iron-sulfur cluster binding"/>
    <property type="evidence" value="ECO:0007669"/>
    <property type="project" value="UniProtKB-KW"/>
</dbReference>
<feature type="domain" description="Radical SAM core" evidence="7">
    <location>
        <begin position="87"/>
        <end position="309"/>
    </location>
</feature>
<evidence type="ECO:0000256" key="2">
    <source>
        <dbReference type="ARBA" id="ARBA00022691"/>
    </source>
</evidence>
<evidence type="ECO:0000256" key="4">
    <source>
        <dbReference type="ARBA" id="ARBA00023004"/>
    </source>
</evidence>
<keyword evidence="9" id="KW-1185">Reference proteome</keyword>
<comment type="similarity">
    <text evidence="6">Belongs to the radical SAM superfamily. Anaerobic sulfatase-maturating enzyme family.</text>
</comment>
<dbReference type="SFLD" id="SFLDG01067">
    <property type="entry name" value="SPASM/twitch_domain_containing"/>
    <property type="match status" value="1"/>
</dbReference>
<dbReference type="PROSITE" id="PS51918">
    <property type="entry name" value="RADICAL_SAM"/>
    <property type="match status" value="1"/>
</dbReference>
<evidence type="ECO:0000256" key="1">
    <source>
        <dbReference type="ARBA" id="ARBA00001966"/>
    </source>
</evidence>
<keyword evidence="4" id="KW-0408">Iron</keyword>
<dbReference type="STRING" id="568768.GCA_000406125_02773"/>
<dbReference type="InterPro" id="IPR023867">
    <property type="entry name" value="Sulphatase_maturase_rSAM"/>
</dbReference>
<comment type="cofactor">
    <cofactor evidence="1">
        <name>[4Fe-4S] cluster</name>
        <dbReference type="ChEBI" id="CHEBI:49883"/>
    </cofactor>
</comment>
<evidence type="ECO:0000256" key="3">
    <source>
        <dbReference type="ARBA" id="ARBA00022723"/>
    </source>
</evidence>
<dbReference type="SUPFAM" id="SSF102114">
    <property type="entry name" value="Radical SAM enzymes"/>
    <property type="match status" value="1"/>
</dbReference>
<dbReference type="PANTHER" id="PTHR43273">
    <property type="entry name" value="ANAEROBIC SULFATASE-MATURATING ENZYME HOMOLOG ASLB-RELATED"/>
    <property type="match status" value="1"/>
</dbReference>
<dbReference type="GO" id="GO:0046872">
    <property type="term" value="F:metal ion binding"/>
    <property type="evidence" value="ECO:0007669"/>
    <property type="project" value="UniProtKB-KW"/>
</dbReference>
<keyword evidence="3" id="KW-0479">Metal-binding</keyword>
<dbReference type="KEGG" id="dic:Dpoa569_0001102"/>
<evidence type="ECO:0000313" key="9">
    <source>
        <dbReference type="Proteomes" id="UP000320591"/>
    </source>
</evidence>
<evidence type="ECO:0000256" key="5">
    <source>
        <dbReference type="ARBA" id="ARBA00023014"/>
    </source>
</evidence>
<sequence length="440" mass="49771">MSSSDHKVLNTPMYYFEGDDGLIYSHLPLRGIAFKSRKTSLPVLEKLANHQELSIEDQRHPIIKKLSDWNVIGEHVKELPVIDDLEEFKPFEATLLLTETCNLACSYCYARATGEKSEAMSKAIAKKAVDTAIENAKSISSRTAEFRYLGGGEPTTEWELIVWINNYIKYKADEAGVNTYIRLITNGVLINDEKAKWLKNNVDFVTLSFDVLPDLQLNRSFPNGKSSQKAVLRTSDLLTKYGVPYHFRTTLSSESTGRLVEMVEYIIANTSAKEVRMEPMAEIGRATDSELSKPKQQEFIDQFKKAYFLGKENGINVTNKLIRNVDRRGGRFCNVEFAVTPKGEVAGCHRYSRSENEGYDLFHVGRFSNDNFKFDINKINALRQINNTSFSDCSQCFARWSCASGCLSARYDKNGIAEHGPICHITRELLKFGVQQSLAE</sequence>
<dbReference type="AlphaFoldDB" id="A0A5B8I418"/>
<dbReference type="InterPro" id="IPR007197">
    <property type="entry name" value="rSAM"/>
</dbReference>
<dbReference type="EMBL" id="CP042220">
    <property type="protein sequence ID" value="QDX29353.1"/>
    <property type="molecule type" value="Genomic_DNA"/>
</dbReference>
<evidence type="ECO:0000313" key="8">
    <source>
        <dbReference type="EMBL" id="QDX29353.1"/>
    </source>
</evidence>
<keyword evidence="2" id="KW-0949">S-adenosyl-L-methionine</keyword>
<dbReference type="GO" id="GO:0016491">
    <property type="term" value="F:oxidoreductase activity"/>
    <property type="evidence" value="ECO:0007669"/>
    <property type="project" value="InterPro"/>
</dbReference>
<evidence type="ECO:0000259" key="7">
    <source>
        <dbReference type="PROSITE" id="PS51918"/>
    </source>
</evidence>
<protein>
    <submittedName>
        <fullName evidence="8">Radical SAM protein</fullName>
    </submittedName>
</protein>
<dbReference type="Proteomes" id="UP000320591">
    <property type="component" value="Chromosome"/>
</dbReference>
<organism evidence="8 9">
    <name type="scientific">Dickeya poaceiphila</name>
    <dbReference type="NCBI Taxonomy" id="568768"/>
    <lineage>
        <taxon>Bacteria</taxon>
        <taxon>Pseudomonadati</taxon>
        <taxon>Pseudomonadota</taxon>
        <taxon>Gammaproteobacteria</taxon>
        <taxon>Enterobacterales</taxon>
        <taxon>Pectobacteriaceae</taxon>
        <taxon>Dickeya</taxon>
    </lineage>
</organism>
<dbReference type="PANTHER" id="PTHR43273:SF3">
    <property type="entry name" value="ANAEROBIC SULFATASE-MATURATING ENZYME HOMOLOG ASLB-RELATED"/>
    <property type="match status" value="1"/>
</dbReference>
<accession>A0A5B8I418</accession>
<dbReference type="SFLD" id="SFLDG01384">
    <property type="entry name" value="thioether_bond_formation_requi"/>
    <property type="match status" value="1"/>
</dbReference>
<dbReference type="InterPro" id="IPR058240">
    <property type="entry name" value="rSAM_sf"/>
</dbReference>
<dbReference type="NCBIfam" id="TIGR04085">
    <property type="entry name" value="rSAM_more_4Fe4S"/>
    <property type="match status" value="1"/>
</dbReference>
<dbReference type="SFLD" id="SFLDS00029">
    <property type="entry name" value="Radical_SAM"/>
    <property type="match status" value="1"/>
</dbReference>
<dbReference type="CDD" id="cd01335">
    <property type="entry name" value="Radical_SAM"/>
    <property type="match status" value="1"/>
</dbReference>
<dbReference type="Gene3D" id="3.20.20.70">
    <property type="entry name" value="Aldolase class I"/>
    <property type="match status" value="1"/>
</dbReference>
<dbReference type="SFLD" id="SFLDG01386">
    <property type="entry name" value="main_SPASM_domain-containing"/>
    <property type="match status" value="1"/>
</dbReference>